<gene>
    <name evidence="2" type="ORF">Maq22A_2p42520</name>
</gene>
<dbReference type="RefSeq" id="WP_060851257.1">
    <property type="nucleotide sequence ID" value="NZ_AP014706.1"/>
</dbReference>
<accession>A0A0C6G2C3</accession>
<evidence type="ECO:0000313" key="2">
    <source>
        <dbReference type="EMBL" id="BAQ50235.1"/>
    </source>
</evidence>
<reference evidence="2 3" key="1">
    <citation type="journal article" date="2015" name="Genome Announc.">
        <title>Complete Genome Sequence of Methylobacterium aquaticum Strain 22A, Isolated from Racomitrium japonicum Moss.</title>
        <authorList>
            <person name="Tani A."/>
            <person name="Ogura Y."/>
            <person name="Hayashi T."/>
            <person name="Kimbara K."/>
        </authorList>
    </citation>
    <scope>NUCLEOTIDE SEQUENCE [LARGE SCALE GENOMIC DNA]</scope>
    <source>
        <strain evidence="2 3">MA-22A</strain>
        <plasmid evidence="3">Plasmid pMaq22A_2p DNA</plasmid>
    </source>
</reference>
<dbReference type="AlphaFoldDB" id="A0A0C6G2C3"/>
<dbReference type="KEGG" id="maqu:Maq22A_2p42520"/>
<reference evidence="3" key="2">
    <citation type="submission" date="2015-01" db="EMBL/GenBank/DDBJ databases">
        <title>Complete genome sequence of Methylobacterium aquaticum strain 22A.</title>
        <authorList>
            <person name="Tani A."/>
            <person name="Ogura Y."/>
            <person name="Hayashi T."/>
        </authorList>
    </citation>
    <scope>NUCLEOTIDE SEQUENCE [LARGE SCALE GENOMIC DNA]</scope>
    <source>
        <strain evidence="3">MA-22A</strain>
        <plasmid evidence="3">Plasmid pMaq22A_2p DNA</plasmid>
    </source>
</reference>
<feature type="compositionally biased region" description="Basic and acidic residues" evidence="1">
    <location>
        <begin position="70"/>
        <end position="79"/>
    </location>
</feature>
<dbReference type="PATRIC" id="fig|270351.10.peg.7418"/>
<protein>
    <submittedName>
        <fullName evidence="2">Uncharacterized protein</fullName>
    </submittedName>
</protein>
<proteinExistence type="predicted"/>
<evidence type="ECO:0000313" key="3">
    <source>
        <dbReference type="Proteomes" id="UP000061432"/>
    </source>
</evidence>
<name>A0A0C6G2C3_9HYPH</name>
<feature type="region of interest" description="Disordered" evidence="1">
    <location>
        <begin position="63"/>
        <end position="92"/>
    </location>
</feature>
<evidence type="ECO:0000256" key="1">
    <source>
        <dbReference type="SAM" id="MobiDB-lite"/>
    </source>
</evidence>
<geneLocation type="plasmid" evidence="3">
    <name>pMaq22A_2p DNA</name>
</geneLocation>
<keyword evidence="2" id="KW-0614">Plasmid</keyword>
<sequence length="92" mass="9889">MSNLQAIAKTVADLAAPDLKPKELIAAVRKQHPEASKKEISRGAFLAMIQAADGDPDRARRVQDMALASRGDHDDDHTGKASSGPKHKKAKH</sequence>
<dbReference type="Proteomes" id="UP000061432">
    <property type="component" value="Plasmid pMaq22A_2p"/>
</dbReference>
<dbReference type="EMBL" id="AP014706">
    <property type="protein sequence ID" value="BAQ50235.1"/>
    <property type="molecule type" value="Genomic_DNA"/>
</dbReference>
<organism evidence="2 3">
    <name type="scientific">Methylobacterium aquaticum</name>
    <dbReference type="NCBI Taxonomy" id="270351"/>
    <lineage>
        <taxon>Bacteria</taxon>
        <taxon>Pseudomonadati</taxon>
        <taxon>Pseudomonadota</taxon>
        <taxon>Alphaproteobacteria</taxon>
        <taxon>Hyphomicrobiales</taxon>
        <taxon>Methylobacteriaceae</taxon>
        <taxon>Methylobacterium</taxon>
    </lineage>
</organism>